<protein>
    <submittedName>
        <fullName evidence="1">Uncharacterized protein</fullName>
    </submittedName>
</protein>
<evidence type="ECO:0000313" key="1">
    <source>
        <dbReference type="EMBL" id="KAI3709425.1"/>
    </source>
</evidence>
<proteinExistence type="predicted"/>
<keyword evidence="2" id="KW-1185">Reference proteome</keyword>
<name>A0ACB9AIF5_CICIN</name>
<dbReference type="Proteomes" id="UP001055811">
    <property type="component" value="Linkage Group LG07"/>
</dbReference>
<evidence type="ECO:0000313" key="2">
    <source>
        <dbReference type="Proteomes" id="UP001055811"/>
    </source>
</evidence>
<organism evidence="1 2">
    <name type="scientific">Cichorium intybus</name>
    <name type="common">Chicory</name>
    <dbReference type="NCBI Taxonomy" id="13427"/>
    <lineage>
        <taxon>Eukaryota</taxon>
        <taxon>Viridiplantae</taxon>
        <taxon>Streptophyta</taxon>
        <taxon>Embryophyta</taxon>
        <taxon>Tracheophyta</taxon>
        <taxon>Spermatophyta</taxon>
        <taxon>Magnoliopsida</taxon>
        <taxon>eudicotyledons</taxon>
        <taxon>Gunneridae</taxon>
        <taxon>Pentapetalae</taxon>
        <taxon>asterids</taxon>
        <taxon>campanulids</taxon>
        <taxon>Asterales</taxon>
        <taxon>Asteraceae</taxon>
        <taxon>Cichorioideae</taxon>
        <taxon>Cichorieae</taxon>
        <taxon>Cichoriinae</taxon>
        <taxon>Cichorium</taxon>
    </lineage>
</organism>
<comment type="caution">
    <text evidence="1">The sequence shown here is derived from an EMBL/GenBank/DDBJ whole genome shotgun (WGS) entry which is preliminary data.</text>
</comment>
<reference evidence="2" key="1">
    <citation type="journal article" date="2022" name="Mol. Ecol. Resour.">
        <title>The genomes of chicory, endive, great burdock and yacon provide insights into Asteraceae palaeo-polyploidization history and plant inulin production.</title>
        <authorList>
            <person name="Fan W."/>
            <person name="Wang S."/>
            <person name="Wang H."/>
            <person name="Wang A."/>
            <person name="Jiang F."/>
            <person name="Liu H."/>
            <person name="Zhao H."/>
            <person name="Xu D."/>
            <person name="Zhang Y."/>
        </authorList>
    </citation>
    <scope>NUCLEOTIDE SEQUENCE [LARGE SCALE GENOMIC DNA]</scope>
    <source>
        <strain evidence="2">cv. Punajuju</strain>
    </source>
</reference>
<sequence length="120" mass="13699">MMFLFGMELHNYLSISTSTYVIVDRSSDGDYLRIDFNISFPALSCEFVSMDVSDVHGTNRLNITKTVCKYSFDKYLQATGSEFDSGSVTNMVKYDDEVDEEYGEGFVLLNSRNLDRISHQ</sequence>
<accession>A0ACB9AIF5</accession>
<reference evidence="1 2" key="2">
    <citation type="journal article" date="2022" name="Mol. Ecol. Resour.">
        <title>The genomes of chicory, endive, great burdock and yacon provide insights into Asteraceae paleo-polyploidization history and plant inulin production.</title>
        <authorList>
            <person name="Fan W."/>
            <person name="Wang S."/>
            <person name="Wang H."/>
            <person name="Wang A."/>
            <person name="Jiang F."/>
            <person name="Liu H."/>
            <person name="Zhao H."/>
            <person name="Xu D."/>
            <person name="Zhang Y."/>
        </authorList>
    </citation>
    <scope>NUCLEOTIDE SEQUENCE [LARGE SCALE GENOMIC DNA]</scope>
    <source>
        <strain evidence="2">cv. Punajuju</strain>
        <tissue evidence="1">Leaves</tissue>
    </source>
</reference>
<gene>
    <name evidence="1" type="ORF">L2E82_39187</name>
</gene>
<dbReference type="EMBL" id="CM042015">
    <property type="protein sequence ID" value="KAI3709425.1"/>
    <property type="molecule type" value="Genomic_DNA"/>
</dbReference>